<dbReference type="Gene3D" id="3.40.50.300">
    <property type="entry name" value="P-loop containing nucleotide triphosphate hydrolases"/>
    <property type="match status" value="1"/>
</dbReference>
<proteinExistence type="predicted"/>
<dbReference type="SUPFAM" id="SSF52980">
    <property type="entry name" value="Restriction endonuclease-like"/>
    <property type="match status" value="1"/>
</dbReference>
<reference evidence="2" key="1">
    <citation type="journal article" date="2022" name="Arch. Microbiol.">
        <title>Thiomicrorhabdus immobilis sp. nov., a mesophilic sulfur-oxidizing bacterium isolated from sediment of a brackish lake in northern Japan.</title>
        <authorList>
            <person name="Kojima H."/>
            <person name="Mochizuki J."/>
            <person name="Kanda M."/>
            <person name="Watanabe T."/>
            <person name="Fukui M."/>
        </authorList>
    </citation>
    <scope>NUCLEOTIDE SEQUENCE</scope>
    <source>
        <strain evidence="2">Am19</strain>
    </source>
</reference>
<dbReference type="InterPro" id="IPR019925">
    <property type="entry name" value="DNA_repair_protein_predicted"/>
</dbReference>
<sequence length="965" mass="109025">MSNTPITSNAETQTADSTNLQTIHITANSRLTAVIKEHAILSSGQNVIQTPRVMTLKQWWQLWQNNALFAGDLPADELRKKVLNGFEAQWLWEQCLQDELDSRLEQTGQQESASDNDNGFQAQAIALLNVHTTAKQLYQAWSLSAEWLPQSWQQQSLLSDEARLFIAVLQRYLACLKSKSWQDDALQAQQRLTWLNDQKIGQSQLPQRFCLHGFDDLSPHIQTWRQTVESMGCKVDVDTDMSEVGANQTMQLPAGGLSCYAAQDLFDEVQQVSNWAIQQVAEQLQHKPIELIKVAVVAPNVADYKTALSQCLDEQLYLNGLNQLHSQLNGVNSHHKLYNLSLGEPLFSLPIIENAWQTLQLFLQPQKSTSYQNWSQWLISPYTLGDFTQRQQADAEFRRLQWANVLWPNLLESNAANSLPQSLHKALKAIANKERQSASVGLSDFIEQAWSVLDALGWPGNRTLQSEEFQQKTAFENALVEFSKLADIGGKQTYSKWLSLLKRYLSELVHQPQSVGHQPIQIMGMLEAGGQEFDALWIMGLTNEAWPRMPSPNPFIPMNLQRQYHLPRSDANRELSYAMQISQRLLLSANQVIWSYPQQSGEATLLPSSILPNHKQFPEQVALYQPTAYRTLAEALFALRDPQNPIVWEEDWQGAEIPLGQQAPGGTGILQAQSLCPLMAYVDYRLGAKYGFQQVEDSLQNTNQGTLIHQVLEHFWLEVKTQVALLRLSHEEVVDKLNAHIENAFASLQASLAQGILEVEHKRILELCLQWLELETQRSSFKVVEREKAHTVTLAGIDFKVIIDRVDEVDGQKVILDYKTGKASINSLLKTPLAAPQLAVYLEAISEDVAGIGYALLHSDDGVKISAIVEEEEVLFKQRSIQVFAKMAEKEGGDYYQTTWIDFLQSLKQQVRELASQIQQGQAQMSFNALADIDYAAGHLALRVPEVLQQRKDIENLYEEQEGAQ</sequence>
<dbReference type="NCBIfam" id="TIGR03623">
    <property type="entry name" value="probable DNA repair protein"/>
    <property type="match status" value="1"/>
</dbReference>
<dbReference type="InterPro" id="IPR027417">
    <property type="entry name" value="P-loop_NTPase"/>
</dbReference>
<accession>A0ABM7MEM4</accession>
<dbReference type="Proteomes" id="UP001054820">
    <property type="component" value="Chromosome"/>
</dbReference>
<gene>
    <name evidence="2" type="ORF">THMIRHAM_16750</name>
</gene>
<organism evidence="2 3">
    <name type="scientific">Thiomicrorhabdus immobilis</name>
    <dbReference type="NCBI Taxonomy" id="2791037"/>
    <lineage>
        <taxon>Bacteria</taxon>
        <taxon>Pseudomonadati</taxon>
        <taxon>Pseudomonadota</taxon>
        <taxon>Gammaproteobacteria</taxon>
        <taxon>Thiotrichales</taxon>
        <taxon>Piscirickettsiaceae</taxon>
        <taxon>Thiomicrorhabdus</taxon>
    </lineage>
</organism>
<dbReference type="Pfam" id="PF12705">
    <property type="entry name" value="PDDEXK_1"/>
    <property type="match status" value="1"/>
</dbReference>
<dbReference type="EMBL" id="AP024202">
    <property type="protein sequence ID" value="BCN93890.1"/>
    <property type="molecule type" value="Genomic_DNA"/>
</dbReference>
<evidence type="ECO:0000313" key="2">
    <source>
        <dbReference type="EMBL" id="BCN93890.1"/>
    </source>
</evidence>
<dbReference type="Gene3D" id="3.90.320.10">
    <property type="match status" value="1"/>
</dbReference>
<dbReference type="InterPro" id="IPR011335">
    <property type="entry name" value="Restrct_endonuc-II-like"/>
</dbReference>
<dbReference type="InterPro" id="IPR011604">
    <property type="entry name" value="PDDEXK-like_dom_sf"/>
</dbReference>
<feature type="domain" description="PD-(D/E)XK endonuclease-like" evidence="1">
    <location>
        <begin position="675"/>
        <end position="923"/>
    </location>
</feature>
<evidence type="ECO:0000259" key="1">
    <source>
        <dbReference type="Pfam" id="PF12705"/>
    </source>
</evidence>
<evidence type="ECO:0000313" key="3">
    <source>
        <dbReference type="Proteomes" id="UP001054820"/>
    </source>
</evidence>
<keyword evidence="3" id="KW-1185">Reference proteome</keyword>
<dbReference type="RefSeq" id="WP_237261360.1">
    <property type="nucleotide sequence ID" value="NZ_AP024202.1"/>
</dbReference>
<dbReference type="SUPFAM" id="SSF52540">
    <property type="entry name" value="P-loop containing nucleoside triphosphate hydrolases"/>
    <property type="match status" value="1"/>
</dbReference>
<dbReference type="InterPro" id="IPR038726">
    <property type="entry name" value="PDDEXK_AddAB-type"/>
</dbReference>
<name>A0ABM7MEM4_9GAMM</name>
<protein>
    <recommendedName>
        <fullName evidence="1">PD-(D/E)XK endonuclease-like domain-containing protein</fullName>
    </recommendedName>
</protein>